<dbReference type="RefSeq" id="WP_045095062.1">
    <property type="nucleotide sequence ID" value="NZ_LN614827.1"/>
</dbReference>
<keyword evidence="4 7" id="KW-0812">Transmembrane</keyword>
<comment type="similarity">
    <text evidence="2">Belongs to the dicarboxylate/amino acid:cation symporter (DAACS) (TC 2.A.23) family.</text>
</comment>
<dbReference type="STRING" id="1212491.LFA_0956"/>
<dbReference type="EMBL" id="LN614827">
    <property type="protein sequence ID" value="CEG56394.1"/>
    <property type="molecule type" value="Genomic_DNA"/>
</dbReference>
<feature type="transmembrane region" description="Helical" evidence="7">
    <location>
        <begin position="296"/>
        <end position="321"/>
    </location>
</feature>
<feature type="transmembrane region" description="Helical" evidence="7">
    <location>
        <begin position="365"/>
        <end position="382"/>
    </location>
</feature>
<keyword evidence="3" id="KW-0813">Transport</keyword>
<evidence type="ECO:0000256" key="6">
    <source>
        <dbReference type="ARBA" id="ARBA00023136"/>
    </source>
</evidence>
<keyword evidence="9" id="KW-1185">Reference proteome</keyword>
<feature type="transmembrane region" description="Helical" evidence="7">
    <location>
        <begin position="189"/>
        <end position="213"/>
    </location>
</feature>
<evidence type="ECO:0000313" key="9">
    <source>
        <dbReference type="Proteomes" id="UP000032430"/>
    </source>
</evidence>
<reference evidence="9" key="1">
    <citation type="submission" date="2014-09" db="EMBL/GenBank/DDBJ databases">
        <authorList>
            <person name="Gomez-Valero L."/>
        </authorList>
    </citation>
    <scope>NUCLEOTIDE SEQUENCE [LARGE SCALE GENOMIC DNA]</scope>
    <source>
        <strain evidence="9">ATCC700992</strain>
    </source>
</reference>
<comment type="subcellular location">
    <subcellularLocation>
        <location evidence="1">Membrane</location>
        <topology evidence="1">Multi-pass membrane protein</topology>
    </subcellularLocation>
</comment>
<feature type="transmembrane region" description="Helical" evidence="7">
    <location>
        <begin position="225"/>
        <end position="245"/>
    </location>
</feature>
<dbReference type="SUPFAM" id="SSF118215">
    <property type="entry name" value="Proton glutamate symport protein"/>
    <property type="match status" value="1"/>
</dbReference>
<evidence type="ECO:0000313" key="8">
    <source>
        <dbReference type="EMBL" id="CEG56394.1"/>
    </source>
</evidence>
<dbReference type="OrthoDB" id="9766690at2"/>
<name>A0A098G331_9GAMM</name>
<feature type="transmembrane region" description="Helical" evidence="7">
    <location>
        <begin position="88"/>
        <end position="107"/>
    </location>
</feature>
<feature type="transmembrane region" description="Helical" evidence="7">
    <location>
        <begin position="333"/>
        <end position="359"/>
    </location>
</feature>
<dbReference type="PRINTS" id="PR00173">
    <property type="entry name" value="EDTRNSPORT"/>
</dbReference>
<evidence type="ECO:0000256" key="5">
    <source>
        <dbReference type="ARBA" id="ARBA00022989"/>
    </source>
</evidence>
<feature type="transmembrane region" description="Helical" evidence="7">
    <location>
        <begin position="48"/>
        <end position="67"/>
    </location>
</feature>
<dbReference type="InterPro" id="IPR001991">
    <property type="entry name" value="Na-dicarboxylate_symporter"/>
</dbReference>
<keyword evidence="5 7" id="KW-1133">Transmembrane helix</keyword>
<dbReference type="HOGENOM" id="CLU_019375_7_1_6"/>
<dbReference type="Gene3D" id="1.10.3860.10">
    <property type="entry name" value="Sodium:dicarboxylate symporter"/>
    <property type="match status" value="1"/>
</dbReference>
<protein>
    <submittedName>
        <fullName evidence="8">Sodium:dicarboxylate symporter</fullName>
    </submittedName>
</protein>
<dbReference type="GO" id="GO:0015184">
    <property type="term" value="F:L-cystine transmembrane transporter activity"/>
    <property type="evidence" value="ECO:0007669"/>
    <property type="project" value="TreeGrafter"/>
</dbReference>
<accession>A0A098G331</accession>
<dbReference type="PANTHER" id="PTHR42865">
    <property type="entry name" value="PROTON/GLUTAMATE-ASPARTATE SYMPORTER"/>
    <property type="match status" value="1"/>
</dbReference>
<proteinExistence type="inferred from homology"/>
<dbReference type="AlphaFoldDB" id="A0A098G331"/>
<gene>
    <name evidence="8" type="ORF">LFA_0956</name>
</gene>
<feature type="transmembrane region" description="Helical" evidence="7">
    <location>
        <begin position="150"/>
        <end position="168"/>
    </location>
</feature>
<dbReference type="InterPro" id="IPR036458">
    <property type="entry name" value="Na:dicarbo_symporter_sf"/>
</dbReference>
<organism evidence="8 9">
    <name type="scientific">Legionella fallonii LLAP-10</name>
    <dbReference type="NCBI Taxonomy" id="1212491"/>
    <lineage>
        <taxon>Bacteria</taxon>
        <taxon>Pseudomonadati</taxon>
        <taxon>Pseudomonadota</taxon>
        <taxon>Gammaproteobacteria</taxon>
        <taxon>Legionellales</taxon>
        <taxon>Legionellaceae</taxon>
        <taxon>Legionella</taxon>
    </lineage>
</organism>
<sequence>MCAAHHQAKKKFIFSTPIIYALMIGLGIASGMSDIAFLKDVGLLVSDLFIKIFKCISLPIISLSIIVTLANYKTDGLMKSIWQRTIKYTFATTVIAAAVSCFLYILIHPSTVQVNLDANAAKSMSNLGYLNYLTNIIPTNLLSPFLDQQVMGVLLLSIVIGFSVRQIPDEEPRETITRFFRGAHGMFLVMTRWIITLIPLGLFGFITSTVVQLRSGMDIKGIGEYLLIVVMANVLQGFVILPLWLKMNGIKPFKTMKAMIPALSVAFFSKSSVGTLPVTMSTVENNLQVNPQISRFVLPLCTSINMNGCAAFIFATVIYLMQNHGLPVSFATMGLWIFIATIAAIGNAGVPMGCFFLSVSLLSSMNVPITLMGVILPFYGLIDMLETALNVWSDACVTKIVNEKAVAAETVQIKSKKTSLLEAELG</sequence>
<dbReference type="PANTHER" id="PTHR42865:SF5">
    <property type="entry name" value="L-CYSTINE TRANSPORTER TCYP"/>
    <property type="match status" value="1"/>
</dbReference>
<keyword evidence="6 7" id="KW-0472">Membrane</keyword>
<evidence type="ECO:0000256" key="3">
    <source>
        <dbReference type="ARBA" id="ARBA00022448"/>
    </source>
</evidence>
<dbReference type="GO" id="GO:0015293">
    <property type="term" value="F:symporter activity"/>
    <property type="evidence" value="ECO:0007669"/>
    <property type="project" value="InterPro"/>
</dbReference>
<evidence type="ECO:0000256" key="2">
    <source>
        <dbReference type="ARBA" id="ARBA00006148"/>
    </source>
</evidence>
<evidence type="ECO:0000256" key="7">
    <source>
        <dbReference type="SAM" id="Phobius"/>
    </source>
</evidence>
<evidence type="ECO:0000256" key="4">
    <source>
        <dbReference type="ARBA" id="ARBA00022692"/>
    </source>
</evidence>
<feature type="transmembrane region" description="Helical" evidence="7">
    <location>
        <begin position="12"/>
        <end position="36"/>
    </location>
</feature>
<dbReference type="Proteomes" id="UP000032430">
    <property type="component" value="Chromosome I"/>
</dbReference>
<evidence type="ECO:0000256" key="1">
    <source>
        <dbReference type="ARBA" id="ARBA00004141"/>
    </source>
</evidence>
<dbReference type="KEGG" id="lfa:LFA_0956"/>
<dbReference type="Pfam" id="PF00375">
    <property type="entry name" value="SDF"/>
    <property type="match status" value="1"/>
</dbReference>
<dbReference type="GO" id="GO:0005886">
    <property type="term" value="C:plasma membrane"/>
    <property type="evidence" value="ECO:0007669"/>
    <property type="project" value="TreeGrafter"/>
</dbReference>